<accession>A0A143HC15</accession>
<sequence>MLSKPLNNRQAQILLLLSRFDFLTRDQLRYYFGLKSVRNANRVLNDLSEYLSVIRDGYQSIYYLNKTGREYVGCDKIRKKTSNVQHTVMRNELYLFYQYPDDWQNEIKVSDGHNTVVVDAMFTQIHTTHFVEIDNTQPMSENRIKVDNYKALHANGALEQQLGHFPTLVWLTTTELRRMQLKEICEGLPVVKVFTFDEIR</sequence>
<reference evidence="1 2" key="1">
    <citation type="journal article" date="2016" name="Genome Announc.">
        <title>Whole-Genome Sequence of Rummeliibacillus stabekisii Strain PP9 Isolated from Antarctic Soil.</title>
        <authorList>
            <person name="da Mota F.F."/>
            <person name="Vollu R.E."/>
            <person name="Jurelevicius D."/>
            <person name="Seldin L."/>
        </authorList>
    </citation>
    <scope>NUCLEOTIDE SEQUENCE [LARGE SCALE GENOMIC DNA]</scope>
    <source>
        <strain evidence="1 2">PP9</strain>
    </source>
</reference>
<dbReference type="STRING" id="241244.ATY39_07335"/>
<name>A0A143HC15_9BACL</name>
<dbReference type="Pfam" id="PF13814">
    <property type="entry name" value="Replic_Relax"/>
    <property type="match status" value="1"/>
</dbReference>
<dbReference type="AlphaFoldDB" id="A0A143HC15"/>
<keyword evidence="2" id="KW-1185">Reference proteome</keyword>
<evidence type="ECO:0000313" key="2">
    <source>
        <dbReference type="Proteomes" id="UP000076021"/>
    </source>
</evidence>
<dbReference type="OrthoDB" id="2601083at2"/>
<gene>
    <name evidence="1" type="ORF">ATY39_07335</name>
</gene>
<evidence type="ECO:0008006" key="3">
    <source>
        <dbReference type="Google" id="ProtNLM"/>
    </source>
</evidence>
<organism evidence="1 2">
    <name type="scientific">Rummeliibacillus stabekisii</name>
    <dbReference type="NCBI Taxonomy" id="241244"/>
    <lineage>
        <taxon>Bacteria</taxon>
        <taxon>Bacillati</taxon>
        <taxon>Bacillota</taxon>
        <taxon>Bacilli</taxon>
        <taxon>Bacillales</taxon>
        <taxon>Caryophanaceae</taxon>
        <taxon>Rummeliibacillus</taxon>
    </lineage>
</organism>
<proteinExistence type="predicted"/>
<dbReference type="InterPro" id="IPR025855">
    <property type="entry name" value="Replic_Relax"/>
</dbReference>
<reference evidence="2" key="2">
    <citation type="submission" date="2016-03" db="EMBL/GenBank/DDBJ databases">
        <authorList>
            <person name="Ploux O."/>
        </authorList>
    </citation>
    <scope>NUCLEOTIDE SEQUENCE [LARGE SCALE GENOMIC DNA]</scope>
    <source>
        <strain evidence="2">PP9</strain>
    </source>
</reference>
<dbReference type="RefSeq" id="WP_066787932.1">
    <property type="nucleotide sequence ID" value="NZ_CP014806.1"/>
</dbReference>
<dbReference type="KEGG" id="rst:ATY39_07335"/>
<dbReference type="EMBL" id="CP014806">
    <property type="protein sequence ID" value="AMW99293.1"/>
    <property type="molecule type" value="Genomic_DNA"/>
</dbReference>
<protein>
    <recommendedName>
        <fullName evidence="3">Replication-relaxation</fullName>
    </recommendedName>
</protein>
<dbReference type="Proteomes" id="UP000076021">
    <property type="component" value="Chromosome"/>
</dbReference>
<evidence type="ECO:0000313" key="1">
    <source>
        <dbReference type="EMBL" id="AMW99293.1"/>
    </source>
</evidence>